<feature type="compositionally biased region" description="Pro residues" evidence="2">
    <location>
        <begin position="30"/>
        <end position="46"/>
    </location>
</feature>
<organism evidence="3 4">
    <name type="scientific">Rhodofomes roseus</name>
    <dbReference type="NCBI Taxonomy" id="34475"/>
    <lineage>
        <taxon>Eukaryota</taxon>
        <taxon>Fungi</taxon>
        <taxon>Dikarya</taxon>
        <taxon>Basidiomycota</taxon>
        <taxon>Agaricomycotina</taxon>
        <taxon>Agaricomycetes</taxon>
        <taxon>Polyporales</taxon>
        <taxon>Rhodofomes</taxon>
    </lineage>
</organism>
<evidence type="ECO:0000256" key="2">
    <source>
        <dbReference type="SAM" id="MobiDB-lite"/>
    </source>
</evidence>
<name>A0A4Y9YYL5_9APHY</name>
<dbReference type="EMBL" id="SEKV01000053">
    <property type="protein sequence ID" value="TFY67464.1"/>
    <property type="molecule type" value="Genomic_DNA"/>
</dbReference>
<feature type="region of interest" description="Disordered" evidence="2">
    <location>
        <begin position="196"/>
        <end position="221"/>
    </location>
</feature>
<accession>A0A4Y9YYL5</accession>
<proteinExistence type="predicted"/>
<evidence type="ECO:0000256" key="1">
    <source>
        <dbReference type="SAM" id="Coils"/>
    </source>
</evidence>
<dbReference type="STRING" id="34475.A0A4Y9YYL5"/>
<feature type="region of interest" description="Disordered" evidence="2">
    <location>
        <begin position="1"/>
        <end position="60"/>
    </location>
</feature>
<gene>
    <name evidence="3" type="ORF">EVJ58_g1615</name>
</gene>
<evidence type="ECO:0000313" key="3">
    <source>
        <dbReference type="EMBL" id="TFY67464.1"/>
    </source>
</evidence>
<sequence>MNSLESRFRPISQVRVQTNGIKPHTAPSSAMPPPPVPSMPPPPPPSLSSEGAAATAAKSPVKELSYTEKRDLWVERIKLLTDATIARAEHMQLAQEVEKYQRLVRSARYNGISEEDQTRLNDHLSEVTGRLDAKKNDLNKVLPRLIDADFWGTTVNSPPGMDEFRKEVHNIIADLSKNMQKLHEKYEELRTKATVAPESHMEIDPPGWQTQEGPPTKRRRLSSGEATIAMDARDQEHTRLAKENQLLRDRIAALEQQHSTSGTVIEATKAEIQALSAAVQSYITQAPVLTPPPPPAPLQQVPSLEEILSRIHPSLIQSLHDDMEPLLLNTHQTIQTMLQEQLNHVYTTLLSKMTPTMKTVDVVAAWMERVRRGETFVDNPVQSHNAQ</sequence>
<keyword evidence="1" id="KW-0175">Coiled coil</keyword>
<feature type="coiled-coil region" evidence="1">
    <location>
        <begin position="165"/>
        <end position="192"/>
    </location>
</feature>
<protein>
    <submittedName>
        <fullName evidence="3">Uncharacterized protein</fullName>
    </submittedName>
</protein>
<reference evidence="3 4" key="1">
    <citation type="submission" date="2019-01" db="EMBL/GenBank/DDBJ databases">
        <title>Genome sequencing of the rare red list fungi Fomitopsis rosea.</title>
        <authorList>
            <person name="Buettner E."/>
            <person name="Kellner H."/>
        </authorList>
    </citation>
    <scope>NUCLEOTIDE SEQUENCE [LARGE SCALE GENOMIC DNA]</scope>
    <source>
        <strain evidence="3 4">DSM 105464</strain>
    </source>
</reference>
<comment type="caution">
    <text evidence="3">The sequence shown here is derived from an EMBL/GenBank/DDBJ whole genome shotgun (WGS) entry which is preliminary data.</text>
</comment>
<feature type="coiled-coil region" evidence="1">
    <location>
        <begin position="237"/>
        <end position="285"/>
    </location>
</feature>
<dbReference type="Proteomes" id="UP000298390">
    <property type="component" value="Unassembled WGS sequence"/>
</dbReference>
<dbReference type="AlphaFoldDB" id="A0A4Y9YYL5"/>
<evidence type="ECO:0000313" key="4">
    <source>
        <dbReference type="Proteomes" id="UP000298390"/>
    </source>
</evidence>